<evidence type="ECO:0000313" key="4">
    <source>
        <dbReference type="Proteomes" id="UP000214603"/>
    </source>
</evidence>
<comment type="similarity">
    <text evidence="1">Belongs to the enoyl-CoA hydratase/isomerase family.</text>
</comment>
<dbReference type="Proteomes" id="UP000214603">
    <property type="component" value="Unassembled WGS sequence"/>
</dbReference>
<proteinExistence type="inferred from homology"/>
<dbReference type="FunFam" id="3.90.226.10:FF:000009">
    <property type="entry name" value="Carnitinyl-CoA dehydratase"/>
    <property type="match status" value="1"/>
</dbReference>
<protein>
    <submittedName>
        <fullName evidence="3">Enoyl-CoA hydratase</fullName>
    </submittedName>
</protein>
<evidence type="ECO:0000256" key="1">
    <source>
        <dbReference type="ARBA" id="ARBA00005254"/>
    </source>
</evidence>
<dbReference type="GO" id="GO:0006635">
    <property type="term" value="P:fatty acid beta-oxidation"/>
    <property type="evidence" value="ECO:0007669"/>
    <property type="project" value="TreeGrafter"/>
</dbReference>
<dbReference type="AlphaFoldDB" id="A0A225MHN2"/>
<organism evidence="3 4">
    <name type="scientific">Candidimonas nitroreducens</name>
    <dbReference type="NCBI Taxonomy" id="683354"/>
    <lineage>
        <taxon>Bacteria</taxon>
        <taxon>Pseudomonadati</taxon>
        <taxon>Pseudomonadota</taxon>
        <taxon>Betaproteobacteria</taxon>
        <taxon>Burkholderiales</taxon>
        <taxon>Alcaligenaceae</taxon>
        <taxon>Candidimonas</taxon>
    </lineage>
</organism>
<dbReference type="SUPFAM" id="SSF52096">
    <property type="entry name" value="ClpP/crotonase"/>
    <property type="match status" value="1"/>
</dbReference>
<accession>A0A225MHN2</accession>
<reference evidence="4" key="1">
    <citation type="submission" date="2017-06" db="EMBL/GenBank/DDBJ databases">
        <title>Herbaspirillum phytohormonus sp. nov., isolated from the root nodule of Robinia pseudoacacia in lead-zinc mine.</title>
        <authorList>
            <person name="Fan M."/>
            <person name="Lin Y."/>
        </authorList>
    </citation>
    <scope>NUCLEOTIDE SEQUENCE [LARGE SCALE GENOMIC DNA]</scope>
    <source>
        <strain evidence="4">SC-089</strain>
    </source>
</reference>
<dbReference type="CDD" id="cd06558">
    <property type="entry name" value="crotonase-like"/>
    <property type="match status" value="1"/>
</dbReference>
<dbReference type="Gene3D" id="3.90.226.10">
    <property type="entry name" value="2-enoyl-CoA Hydratase, Chain A, domain 1"/>
    <property type="match status" value="1"/>
</dbReference>
<keyword evidence="4" id="KW-1185">Reference proteome</keyword>
<dbReference type="PANTHER" id="PTHR11941">
    <property type="entry name" value="ENOYL-COA HYDRATASE-RELATED"/>
    <property type="match status" value="1"/>
</dbReference>
<evidence type="ECO:0000256" key="2">
    <source>
        <dbReference type="ARBA" id="ARBA00023239"/>
    </source>
</evidence>
<dbReference type="InterPro" id="IPR014748">
    <property type="entry name" value="Enoyl-CoA_hydra_C"/>
</dbReference>
<dbReference type="InterPro" id="IPR029045">
    <property type="entry name" value="ClpP/crotonase-like_dom_sf"/>
</dbReference>
<dbReference type="Gene3D" id="1.10.12.10">
    <property type="entry name" value="Lyase 2-enoyl-coa Hydratase, Chain A, domain 2"/>
    <property type="match status" value="1"/>
</dbReference>
<keyword evidence="2" id="KW-0456">Lyase</keyword>
<dbReference type="Pfam" id="PF00378">
    <property type="entry name" value="ECH_1"/>
    <property type="match status" value="1"/>
</dbReference>
<dbReference type="EMBL" id="NJIH01000006">
    <property type="protein sequence ID" value="OWT60402.1"/>
    <property type="molecule type" value="Genomic_DNA"/>
</dbReference>
<dbReference type="OrthoDB" id="9807606at2"/>
<comment type="caution">
    <text evidence="3">The sequence shown here is derived from an EMBL/GenBank/DDBJ whole genome shotgun (WGS) entry which is preliminary data.</text>
</comment>
<dbReference type="PANTHER" id="PTHR11941:SF54">
    <property type="entry name" value="ENOYL-COA HYDRATASE, MITOCHONDRIAL"/>
    <property type="match status" value="1"/>
</dbReference>
<dbReference type="InterPro" id="IPR001753">
    <property type="entry name" value="Enoyl-CoA_hydra/iso"/>
</dbReference>
<gene>
    <name evidence="3" type="ORF">CEY11_11530</name>
</gene>
<name>A0A225MHN2_9BURK</name>
<evidence type="ECO:0000313" key="3">
    <source>
        <dbReference type="EMBL" id="OWT60402.1"/>
    </source>
</evidence>
<sequence length="266" mass="29033">MPENNMETIRLAPDPQCAATQIVTLARPQVHNAMNTQMWHELWDVLRDLAYRDEVRCLVFTGAGERAFSAGGDLKERNGMSDEAWALQHQLIEDVLLALREFPWPTIAATQGIAFGGGFELALMCDFIIADATARYALPESKLGILPGGGGLQNLARAAGMRRAKQMLYTGAELPVSTAHDWGVVNEVTPAGGALPRALELARQIAAGAPLSLRWAKTTVQQGGGMEFRGAYALDIAAHNLLVRTEDRREGVRAFNEKRAARWSGR</sequence>
<dbReference type="GO" id="GO:0016829">
    <property type="term" value="F:lyase activity"/>
    <property type="evidence" value="ECO:0007669"/>
    <property type="project" value="UniProtKB-KW"/>
</dbReference>